<dbReference type="EMBL" id="AEUV02000002">
    <property type="protein sequence ID" value="EHI75262.1"/>
    <property type="molecule type" value="Genomic_DNA"/>
</dbReference>
<accession>G5JR40</accession>
<dbReference type="Proteomes" id="UP000004322">
    <property type="component" value="Unassembled WGS sequence"/>
</dbReference>
<proteinExistence type="predicted"/>
<dbReference type="AlphaFoldDB" id="G5JR40"/>
<gene>
    <name evidence="1" type="ORF">STRCR_1925</name>
</gene>
<sequence>MVLSLLVKLIRSHNIFLKKLLEKVHHFIRGLASLLLIILI</sequence>
<organism evidence="1 2">
    <name type="scientific">Streptococcus criceti HS-6</name>
    <dbReference type="NCBI Taxonomy" id="873449"/>
    <lineage>
        <taxon>Bacteria</taxon>
        <taxon>Bacillati</taxon>
        <taxon>Bacillota</taxon>
        <taxon>Bacilli</taxon>
        <taxon>Lactobacillales</taxon>
        <taxon>Streptococcaceae</taxon>
        <taxon>Streptococcus</taxon>
    </lineage>
</organism>
<keyword evidence="2" id="KW-1185">Reference proteome</keyword>
<comment type="caution">
    <text evidence="1">The sequence shown here is derived from an EMBL/GenBank/DDBJ whole genome shotgun (WGS) entry which is preliminary data.</text>
</comment>
<evidence type="ECO:0000313" key="2">
    <source>
        <dbReference type="Proteomes" id="UP000004322"/>
    </source>
</evidence>
<name>G5JR40_STRCG</name>
<protein>
    <submittedName>
        <fullName evidence="1">Uncharacterized protein</fullName>
    </submittedName>
</protein>
<reference evidence="1" key="1">
    <citation type="submission" date="2011-07" db="EMBL/GenBank/DDBJ databases">
        <authorList>
            <person name="Stanhope M.J."/>
            <person name="Durkin A.S."/>
            <person name="Hostetler J."/>
            <person name="Kim M."/>
            <person name="Radune D."/>
            <person name="Singh I."/>
            <person name="Town C.D."/>
        </authorList>
    </citation>
    <scope>NUCLEOTIDE SEQUENCE [LARGE SCALE GENOMIC DNA]</scope>
    <source>
        <strain evidence="1">HS-6</strain>
    </source>
</reference>
<evidence type="ECO:0000313" key="1">
    <source>
        <dbReference type="EMBL" id="EHI75262.1"/>
    </source>
</evidence>